<keyword evidence="1" id="KW-0812">Transmembrane</keyword>
<keyword evidence="1" id="KW-0472">Membrane</keyword>
<feature type="transmembrane region" description="Helical" evidence="1">
    <location>
        <begin position="99"/>
        <end position="116"/>
    </location>
</feature>
<evidence type="ECO:0000313" key="2">
    <source>
        <dbReference type="EMBL" id="REG10328.1"/>
    </source>
</evidence>
<proteinExistence type="predicted"/>
<gene>
    <name evidence="2" type="ORF">DFR64_0183</name>
</gene>
<feature type="transmembrane region" description="Helical" evidence="1">
    <location>
        <begin position="128"/>
        <end position="147"/>
    </location>
</feature>
<evidence type="ECO:0000256" key="1">
    <source>
        <dbReference type="SAM" id="Phobius"/>
    </source>
</evidence>
<dbReference type="Proteomes" id="UP000256388">
    <property type="component" value="Unassembled WGS sequence"/>
</dbReference>
<protein>
    <submittedName>
        <fullName evidence="2">ABC-2 family transporter</fullName>
    </submittedName>
</protein>
<organism evidence="2 3">
    <name type="scientific">Pelolinea submarina</name>
    <dbReference type="NCBI Taxonomy" id="913107"/>
    <lineage>
        <taxon>Bacteria</taxon>
        <taxon>Bacillati</taxon>
        <taxon>Chloroflexota</taxon>
        <taxon>Anaerolineae</taxon>
        <taxon>Anaerolineales</taxon>
        <taxon>Anaerolineaceae</taxon>
        <taxon>Pelolinea</taxon>
    </lineage>
</organism>
<dbReference type="AlphaFoldDB" id="A0A347ZUV7"/>
<comment type="caution">
    <text evidence="2">The sequence shown here is derived from an EMBL/GenBank/DDBJ whole genome shotgun (WGS) entry which is preliminary data.</text>
</comment>
<sequence>MDEHDLAQGWKSMQFQFSIINSIIMPVLAAVITSRLCDVEHKGQTFKLLETLMPAGRIFNAKFLFGSLYMLAAVVLQILVIILVGLLKGFQGNPPLDMLAYYLLFTGSVNLTILLLQQILSLQFPNQMISLSVGLFGGLVGIFLLYLPQVFSKFLLWGYFGELLFIQMDWNPATRIVNYSYIPKNWPGFLILVIGFAILYLIGQRLFIRKEI</sequence>
<dbReference type="EMBL" id="QUMS01000001">
    <property type="protein sequence ID" value="REG10328.1"/>
    <property type="molecule type" value="Genomic_DNA"/>
</dbReference>
<feature type="transmembrane region" description="Helical" evidence="1">
    <location>
        <begin position="63"/>
        <end position="87"/>
    </location>
</feature>
<keyword evidence="3" id="KW-1185">Reference proteome</keyword>
<feature type="transmembrane region" description="Helical" evidence="1">
    <location>
        <begin position="15"/>
        <end position="37"/>
    </location>
</feature>
<dbReference type="Pfam" id="PF12730">
    <property type="entry name" value="ABC2_membrane_4"/>
    <property type="match status" value="1"/>
</dbReference>
<evidence type="ECO:0000313" key="3">
    <source>
        <dbReference type="Proteomes" id="UP000256388"/>
    </source>
</evidence>
<name>A0A347ZUV7_9CHLR</name>
<keyword evidence="1" id="KW-1133">Transmembrane helix</keyword>
<reference evidence="2 3" key="1">
    <citation type="submission" date="2018-08" db="EMBL/GenBank/DDBJ databases">
        <title>Genomic Encyclopedia of Type Strains, Phase IV (KMG-IV): sequencing the most valuable type-strain genomes for metagenomic binning, comparative biology and taxonomic classification.</title>
        <authorList>
            <person name="Goeker M."/>
        </authorList>
    </citation>
    <scope>NUCLEOTIDE SEQUENCE [LARGE SCALE GENOMIC DNA]</scope>
    <source>
        <strain evidence="2 3">DSM 23923</strain>
    </source>
</reference>
<feature type="transmembrane region" description="Helical" evidence="1">
    <location>
        <begin position="186"/>
        <end position="203"/>
    </location>
</feature>
<accession>A0A347ZUV7</accession>